<name>A0A379C4R9_9FIRM</name>
<reference evidence="2 3" key="1">
    <citation type="submission" date="2018-06" db="EMBL/GenBank/DDBJ databases">
        <authorList>
            <consortium name="Pathogen Informatics"/>
            <person name="Doyle S."/>
        </authorList>
    </citation>
    <scope>NUCLEOTIDE SEQUENCE [LARGE SCALE GENOMIC DNA]</scope>
    <source>
        <strain evidence="2 3">NCTC13149</strain>
    </source>
</reference>
<dbReference type="Proteomes" id="UP000255517">
    <property type="component" value="Unassembled WGS sequence"/>
</dbReference>
<evidence type="ECO:0000313" key="3">
    <source>
        <dbReference type="Proteomes" id="UP000255517"/>
    </source>
</evidence>
<keyword evidence="1" id="KW-0472">Membrane</keyword>
<dbReference type="STRING" id="1122949.GCA_000378725_00513"/>
<feature type="transmembrane region" description="Helical" evidence="1">
    <location>
        <begin position="653"/>
        <end position="672"/>
    </location>
</feature>
<dbReference type="RefSeq" id="WP_019034438.1">
    <property type="nucleotide sequence ID" value="NZ_UGSZ01000001.1"/>
</dbReference>
<evidence type="ECO:0000313" key="2">
    <source>
        <dbReference type="EMBL" id="SUB56735.1"/>
    </source>
</evidence>
<dbReference type="Gene3D" id="2.40.40.20">
    <property type="match status" value="1"/>
</dbReference>
<accession>A0A379C4R9</accession>
<sequence length="680" mass="79451">MIEKEEIINYLKKIEKKFSANDYNGKDSREFEIIEGKVPIMLSAPHSVNHFRNGKIKYCDLFTGSICLYLQKVTGCHLIYALNQSSSDANFDSEENSSYKRALKKYIKENNIKILFDIHGCDKEKECAVEIGTTDDKDSSLNDYKFIKDLVIYTVEDFFYNHEKNKVFVNQVFKASNINTLTNYIHRECNISTMQLEINNLLRNLYDKNNEDNVFNLIVSLEYIIGTLAKVDWNAKSHKVLKLNRARIHKPQDIAGLDYKELFKEENPENLNKIIPTYNYGISTYKGQIELVHIYDSKEINSPNNNEKNSKNIYLTNRFIELLSYNGVLQKNFSDWKQRIIGMPIVVHLYKKYDLPIGVPKIDKIANISFSQALYDKFLAYSSTYDFYVYNKYVGLKMLIDYNKANYGDKGRISREGVALERIMIPRYYKLLLACINYPFEYLRKEEYQLMLAQLDDEVKDLCLKYYKKIPGDNYYIVNNNSSLSDEQISKISQSQENIVNNKIELLVLPKKIQTEEIKLSVLESIKNKFYSFYVGYSFVFLRCSWAAETDDNYGIVRVSSNIMMILGTEDNDKIDISYNEKTITARILTDDNCLDYIIEMPATIRKKLDMNGIGCIVKVKRNMEYNFKRHSISQGITFLGTVITVAELNCSLFIKFLLIILIFPLILWWIFNEERIKVK</sequence>
<dbReference type="EMBL" id="UGSZ01000001">
    <property type="protein sequence ID" value="SUB56735.1"/>
    <property type="molecule type" value="Genomic_DNA"/>
</dbReference>
<evidence type="ECO:0000256" key="1">
    <source>
        <dbReference type="SAM" id="Phobius"/>
    </source>
</evidence>
<protein>
    <submittedName>
        <fullName evidence="2">Uncharacterized protein</fullName>
    </submittedName>
</protein>
<organism evidence="2 3">
    <name type="scientific">Peptoniphilus lacrimalis</name>
    <dbReference type="NCBI Taxonomy" id="33031"/>
    <lineage>
        <taxon>Bacteria</taxon>
        <taxon>Bacillati</taxon>
        <taxon>Bacillota</taxon>
        <taxon>Tissierellia</taxon>
        <taxon>Tissierellales</taxon>
        <taxon>Peptoniphilaceae</taxon>
        <taxon>Peptoniphilus</taxon>
    </lineage>
</organism>
<keyword evidence="1" id="KW-1133">Transmembrane helix</keyword>
<keyword evidence="1" id="KW-0812">Transmembrane</keyword>
<dbReference type="AlphaFoldDB" id="A0A379C4R9"/>
<proteinExistence type="predicted"/>
<gene>
    <name evidence="2" type="ORF">NCTC13149_00530</name>
</gene>